<dbReference type="InterPro" id="IPR055558">
    <property type="entry name" value="DUF7134"/>
</dbReference>
<dbReference type="RefSeq" id="WP_173073794.1">
    <property type="nucleotide sequence ID" value="NZ_BAABJB010000031.1"/>
</dbReference>
<proteinExistence type="predicted"/>
<dbReference type="Gene3D" id="1.20.5.1930">
    <property type="match status" value="1"/>
</dbReference>
<dbReference type="AlphaFoldDB" id="A0A6V8KU91"/>
<keyword evidence="8" id="KW-0902">Two-component regulatory system</keyword>
<feature type="domain" description="Signal transduction histidine kinase subgroup 3 dimerisation and phosphoacceptor" evidence="12">
    <location>
        <begin position="193"/>
        <end position="258"/>
    </location>
</feature>
<dbReference type="GO" id="GO:0016020">
    <property type="term" value="C:membrane"/>
    <property type="evidence" value="ECO:0007669"/>
    <property type="project" value="InterPro"/>
</dbReference>
<keyword evidence="15" id="KW-1185">Reference proteome</keyword>
<feature type="domain" description="Histidine kinase/HSP90-like ATPase" evidence="11">
    <location>
        <begin position="303"/>
        <end position="394"/>
    </location>
</feature>
<organism evidence="14 15">
    <name type="scientific">Phytohabitans rumicis</name>
    <dbReference type="NCBI Taxonomy" id="1076125"/>
    <lineage>
        <taxon>Bacteria</taxon>
        <taxon>Bacillati</taxon>
        <taxon>Actinomycetota</taxon>
        <taxon>Actinomycetes</taxon>
        <taxon>Micromonosporales</taxon>
        <taxon>Micromonosporaceae</taxon>
    </lineage>
</organism>
<keyword evidence="6 14" id="KW-0418">Kinase</keyword>
<dbReference type="EMBL" id="BLPG01000001">
    <property type="protein sequence ID" value="GFJ87020.1"/>
    <property type="molecule type" value="Genomic_DNA"/>
</dbReference>
<feature type="transmembrane region" description="Helical" evidence="10">
    <location>
        <begin position="73"/>
        <end position="105"/>
    </location>
</feature>
<dbReference type="InterPro" id="IPR036890">
    <property type="entry name" value="HATPase_C_sf"/>
</dbReference>
<evidence type="ECO:0000256" key="8">
    <source>
        <dbReference type="ARBA" id="ARBA00023012"/>
    </source>
</evidence>
<evidence type="ECO:0000256" key="6">
    <source>
        <dbReference type="ARBA" id="ARBA00022777"/>
    </source>
</evidence>
<evidence type="ECO:0000256" key="9">
    <source>
        <dbReference type="SAM" id="Coils"/>
    </source>
</evidence>
<feature type="transmembrane region" description="Helical" evidence="10">
    <location>
        <begin position="117"/>
        <end position="135"/>
    </location>
</feature>
<evidence type="ECO:0000256" key="2">
    <source>
        <dbReference type="ARBA" id="ARBA00012438"/>
    </source>
</evidence>
<keyword evidence="3" id="KW-0597">Phosphoprotein</keyword>
<keyword evidence="10" id="KW-1133">Transmembrane helix</keyword>
<comment type="catalytic activity">
    <reaction evidence="1">
        <text>ATP + protein L-histidine = ADP + protein N-phospho-L-histidine.</text>
        <dbReference type="EC" id="2.7.13.3"/>
    </reaction>
</comment>
<protein>
    <recommendedName>
        <fullName evidence="2">histidine kinase</fullName>
        <ecNumber evidence="2">2.7.13.3</ecNumber>
    </recommendedName>
</protein>
<dbReference type="InterPro" id="IPR050482">
    <property type="entry name" value="Sensor_HK_TwoCompSys"/>
</dbReference>
<keyword evidence="7" id="KW-0067">ATP-binding</keyword>
<dbReference type="PANTHER" id="PTHR24421:SF10">
    <property type="entry name" value="NITRATE_NITRITE SENSOR PROTEIN NARQ"/>
    <property type="match status" value="1"/>
</dbReference>
<dbReference type="InterPro" id="IPR003594">
    <property type="entry name" value="HATPase_dom"/>
</dbReference>
<keyword evidence="10" id="KW-0812">Transmembrane</keyword>
<feature type="transmembrane region" description="Helical" evidence="10">
    <location>
        <begin position="141"/>
        <end position="161"/>
    </location>
</feature>
<evidence type="ECO:0000256" key="5">
    <source>
        <dbReference type="ARBA" id="ARBA00022741"/>
    </source>
</evidence>
<evidence type="ECO:0000259" key="11">
    <source>
        <dbReference type="Pfam" id="PF02518"/>
    </source>
</evidence>
<dbReference type="CDD" id="cd16917">
    <property type="entry name" value="HATPase_UhpB-NarQ-NarX-like"/>
    <property type="match status" value="1"/>
</dbReference>
<dbReference type="Gene3D" id="3.30.565.10">
    <property type="entry name" value="Histidine kinase-like ATPase, C-terminal domain"/>
    <property type="match status" value="1"/>
</dbReference>
<comment type="caution">
    <text evidence="14">The sequence shown here is derived from an EMBL/GenBank/DDBJ whole genome shotgun (WGS) entry which is preliminary data.</text>
</comment>
<reference evidence="14 15" key="2">
    <citation type="submission" date="2020-03" db="EMBL/GenBank/DDBJ databases">
        <authorList>
            <person name="Ichikawa N."/>
            <person name="Kimura A."/>
            <person name="Kitahashi Y."/>
            <person name="Uohara A."/>
        </authorList>
    </citation>
    <scope>NUCLEOTIDE SEQUENCE [LARGE SCALE GENOMIC DNA]</scope>
    <source>
        <strain evidence="14 15">NBRC 108638</strain>
    </source>
</reference>
<evidence type="ECO:0000313" key="14">
    <source>
        <dbReference type="EMBL" id="GFJ87020.1"/>
    </source>
</evidence>
<keyword evidence="9" id="KW-0175">Coiled coil</keyword>
<name>A0A6V8KU91_9ACTN</name>
<sequence>MIEAHAPQRRRGLPALAWRVCVRHPLLVDAAIAGLLLVPGGDTLGHQIAERPVLLPLLAGLVVPLVWRRRAPLTVFAAIAAAASVQWLLAIYPMPANVALLVALYTVAVHRTRRQTLLAGAVLGLGILLVCLRWAPLDKVLHSFVALGAMAVAVAVAGVNIQTRRAYLASLEDRAQRLERERDQQAQLAIAGERSRIARELHDIVTHNISVMVALADAAVFAQQRAPVKATAALRQIAGTGRQALTDMRRFLGLLRHDEPDALRHPMPGIAQLEALADHVRAAGVPVRLDIAGDMAALPAAAELTVYRLIQEALTNTLKHTPAGTSATVRVHRTASAIAVSVTDDGPPVRAAVAAAGGHGIHGMRERTAAYGGQLEAGPNPHGGWRVTALLDLTGARV</sequence>
<gene>
    <name evidence="14" type="ORF">Prum_006620</name>
</gene>
<dbReference type="Proteomes" id="UP000482960">
    <property type="component" value="Unassembled WGS sequence"/>
</dbReference>
<accession>A0A6V8KU91</accession>
<keyword evidence="4" id="KW-0808">Transferase</keyword>
<dbReference type="GO" id="GO:0005524">
    <property type="term" value="F:ATP binding"/>
    <property type="evidence" value="ECO:0007669"/>
    <property type="project" value="UniProtKB-KW"/>
</dbReference>
<dbReference type="SUPFAM" id="SSF55874">
    <property type="entry name" value="ATPase domain of HSP90 chaperone/DNA topoisomerase II/histidine kinase"/>
    <property type="match status" value="1"/>
</dbReference>
<dbReference type="EC" id="2.7.13.3" evidence="2"/>
<feature type="transmembrane region" description="Helical" evidence="10">
    <location>
        <begin position="49"/>
        <end position="67"/>
    </location>
</feature>
<evidence type="ECO:0000256" key="7">
    <source>
        <dbReference type="ARBA" id="ARBA00022840"/>
    </source>
</evidence>
<evidence type="ECO:0000256" key="10">
    <source>
        <dbReference type="SAM" id="Phobius"/>
    </source>
</evidence>
<dbReference type="Pfam" id="PF07730">
    <property type="entry name" value="HisKA_3"/>
    <property type="match status" value="1"/>
</dbReference>
<dbReference type="GO" id="GO:0000155">
    <property type="term" value="F:phosphorelay sensor kinase activity"/>
    <property type="evidence" value="ECO:0007669"/>
    <property type="project" value="InterPro"/>
</dbReference>
<dbReference type="PANTHER" id="PTHR24421">
    <property type="entry name" value="NITRATE/NITRITE SENSOR PROTEIN NARX-RELATED"/>
    <property type="match status" value="1"/>
</dbReference>
<feature type="transmembrane region" description="Helical" evidence="10">
    <location>
        <begin position="16"/>
        <end position="37"/>
    </location>
</feature>
<keyword evidence="5" id="KW-0547">Nucleotide-binding</keyword>
<dbReference type="GO" id="GO:0046983">
    <property type="term" value="F:protein dimerization activity"/>
    <property type="evidence" value="ECO:0007669"/>
    <property type="project" value="InterPro"/>
</dbReference>
<keyword evidence="10" id="KW-0472">Membrane</keyword>
<evidence type="ECO:0000259" key="12">
    <source>
        <dbReference type="Pfam" id="PF07730"/>
    </source>
</evidence>
<feature type="coiled-coil region" evidence="9">
    <location>
        <begin position="161"/>
        <end position="188"/>
    </location>
</feature>
<evidence type="ECO:0000259" key="13">
    <source>
        <dbReference type="Pfam" id="PF23539"/>
    </source>
</evidence>
<evidence type="ECO:0000256" key="3">
    <source>
        <dbReference type="ARBA" id="ARBA00022553"/>
    </source>
</evidence>
<evidence type="ECO:0000256" key="1">
    <source>
        <dbReference type="ARBA" id="ARBA00000085"/>
    </source>
</evidence>
<feature type="domain" description="DUF7134" evidence="13">
    <location>
        <begin position="19"/>
        <end position="165"/>
    </location>
</feature>
<dbReference type="Pfam" id="PF02518">
    <property type="entry name" value="HATPase_c"/>
    <property type="match status" value="1"/>
</dbReference>
<reference evidence="14 15" key="1">
    <citation type="submission" date="2020-03" db="EMBL/GenBank/DDBJ databases">
        <title>Whole genome shotgun sequence of Phytohabitans rumicis NBRC 108638.</title>
        <authorList>
            <person name="Komaki H."/>
            <person name="Tamura T."/>
        </authorList>
    </citation>
    <scope>NUCLEOTIDE SEQUENCE [LARGE SCALE GENOMIC DNA]</scope>
    <source>
        <strain evidence="14 15">NBRC 108638</strain>
    </source>
</reference>
<dbReference type="Pfam" id="PF23539">
    <property type="entry name" value="DUF7134"/>
    <property type="match status" value="1"/>
</dbReference>
<evidence type="ECO:0000313" key="15">
    <source>
        <dbReference type="Proteomes" id="UP000482960"/>
    </source>
</evidence>
<dbReference type="InterPro" id="IPR011712">
    <property type="entry name" value="Sig_transdc_His_kin_sub3_dim/P"/>
</dbReference>
<evidence type="ECO:0000256" key="4">
    <source>
        <dbReference type="ARBA" id="ARBA00022679"/>
    </source>
</evidence>